<evidence type="ECO:0000313" key="1">
    <source>
        <dbReference type="EMBL" id="KYO57794.1"/>
    </source>
</evidence>
<dbReference type="GeneID" id="97240119"/>
<comment type="caution">
    <text evidence="1">The sequence shown here is derived from an EMBL/GenBank/DDBJ whole genome shotgun (WGS) entry which is preliminary data.</text>
</comment>
<dbReference type="CDD" id="cd17033">
    <property type="entry name" value="DR1245-like"/>
    <property type="match status" value="1"/>
</dbReference>
<dbReference type="AlphaFoldDB" id="A0A162M1I6"/>
<gene>
    <name evidence="1" type="ORF">AUP44_18775</name>
</gene>
<dbReference type="InterPro" id="IPR019660">
    <property type="entry name" value="Put_sensory_transdc_reg_YbjN"/>
</dbReference>
<name>A0A162M1I6_9PROT</name>
<sequence>MSFIIAEAEDVVANPLDLVEQIVIANEWPFDRQTEDEMAVEITGKFCDFRLWFAWRPETAALHLSCALDMKVPAGRRANIYPLLAQLNERLWLGHFDLWTEESVPLFRHTLLVRGGPLTPEHVEEVVDIAVSECERAYPAFQFVIWGGKTADEAITAAMFETVGEA</sequence>
<dbReference type="Pfam" id="PF10722">
    <property type="entry name" value="YbjN"/>
    <property type="match status" value="1"/>
</dbReference>
<evidence type="ECO:0008006" key="3">
    <source>
        <dbReference type="Google" id="ProtNLM"/>
    </source>
</evidence>
<protein>
    <recommendedName>
        <fullName evidence="3">YbjN domain-containing protein</fullName>
    </recommendedName>
</protein>
<dbReference type="OrthoDB" id="9792176at2"/>
<accession>A0A162M1I6</accession>
<evidence type="ECO:0000313" key="2">
    <source>
        <dbReference type="Proteomes" id="UP000075787"/>
    </source>
</evidence>
<dbReference type="Proteomes" id="UP000075787">
    <property type="component" value="Unassembled WGS sequence"/>
</dbReference>
<proteinExistence type="predicted"/>
<dbReference type="OMA" id="FQFVVWA"/>
<dbReference type="RefSeq" id="WP_014743819.1">
    <property type="nucleotide sequence ID" value="NZ_CP121013.1"/>
</dbReference>
<dbReference type="EMBL" id="LPZR01000003">
    <property type="protein sequence ID" value="KYO57794.1"/>
    <property type="molecule type" value="Genomic_DNA"/>
</dbReference>
<organism evidence="1 2">
    <name type="scientific">Tistrella mobilis</name>
    <dbReference type="NCBI Taxonomy" id="171437"/>
    <lineage>
        <taxon>Bacteria</taxon>
        <taxon>Pseudomonadati</taxon>
        <taxon>Pseudomonadota</taxon>
        <taxon>Alphaproteobacteria</taxon>
        <taxon>Geminicoccales</taxon>
        <taxon>Geminicoccaceae</taxon>
        <taxon>Tistrella</taxon>
    </lineage>
</organism>
<reference evidence="1 2" key="1">
    <citation type="submission" date="2015-12" db="EMBL/GenBank/DDBJ databases">
        <title>Genome sequence of Tistrella mobilis MCCC 1A02139.</title>
        <authorList>
            <person name="Lu L."/>
            <person name="Lai Q."/>
            <person name="Shao Z."/>
            <person name="Qian P."/>
        </authorList>
    </citation>
    <scope>NUCLEOTIDE SEQUENCE [LARGE SCALE GENOMIC DNA]</scope>
    <source>
        <strain evidence="1 2">MCCC 1A02139</strain>
    </source>
</reference>